<keyword evidence="8" id="KW-0131">Cell cycle</keyword>
<keyword evidence="4" id="KW-0132">Cell division</keyword>
<gene>
    <name evidence="11" type="ORF">MNBD_ALPHA12-2325</name>
</gene>
<organism evidence="11">
    <name type="scientific">hydrothermal vent metagenome</name>
    <dbReference type="NCBI Taxonomy" id="652676"/>
    <lineage>
        <taxon>unclassified sequences</taxon>
        <taxon>metagenomes</taxon>
        <taxon>ecological metagenomes</taxon>
    </lineage>
</organism>
<name>A0A3B0TJM1_9ZZZZ</name>
<evidence type="ECO:0000256" key="5">
    <source>
        <dbReference type="ARBA" id="ARBA00022692"/>
    </source>
</evidence>
<keyword evidence="7 9" id="KW-0472">Membrane</keyword>
<protein>
    <recommendedName>
        <fullName evidence="10">POTRA domain-containing protein</fullName>
    </recommendedName>
</protein>
<evidence type="ECO:0000256" key="7">
    <source>
        <dbReference type="ARBA" id="ARBA00023136"/>
    </source>
</evidence>
<dbReference type="AlphaFoldDB" id="A0A3B0TJM1"/>
<dbReference type="Gene3D" id="3.40.50.11690">
    <property type="entry name" value="Cell division protein FtsQ/DivIB"/>
    <property type="match status" value="1"/>
</dbReference>
<reference evidence="11" key="1">
    <citation type="submission" date="2018-06" db="EMBL/GenBank/DDBJ databases">
        <authorList>
            <person name="Zhirakovskaya E."/>
        </authorList>
    </citation>
    <scope>NUCLEOTIDE SEQUENCE</scope>
</reference>
<comment type="subcellular location">
    <subcellularLocation>
        <location evidence="1">Membrane</location>
    </subcellularLocation>
</comment>
<dbReference type="GO" id="GO:0090529">
    <property type="term" value="P:cell septum assembly"/>
    <property type="evidence" value="ECO:0007669"/>
    <property type="project" value="InterPro"/>
</dbReference>
<evidence type="ECO:0000256" key="1">
    <source>
        <dbReference type="ARBA" id="ARBA00004370"/>
    </source>
</evidence>
<evidence type="ECO:0000256" key="3">
    <source>
        <dbReference type="ARBA" id="ARBA00022519"/>
    </source>
</evidence>
<dbReference type="InterPro" id="IPR026579">
    <property type="entry name" value="FtsQ"/>
</dbReference>
<feature type="domain" description="POTRA" evidence="10">
    <location>
        <begin position="100"/>
        <end position="168"/>
    </location>
</feature>
<proteinExistence type="inferred from homology"/>
<evidence type="ECO:0000259" key="10">
    <source>
        <dbReference type="PROSITE" id="PS51779"/>
    </source>
</evidence>
<dbReference type="EMBL" id="UOEO01000094">
    <property type="protein sequence ID" value="VAW18865.1"/>
    <property type="molecule type" value="Genomic_DNA"/>
</dbReference>
<dbReference type="HAMAP" id="MF_00911">
    <property type="entry name" value="FtsQ_subfam"/>
    <property type="match status" value="1"/>
</dbReference>
<dbReference type="PANTHER" id="PTHR35851">
    <property type="entry name" value="CELL DIVISION PROTEIN FTSQ"/>
    <property type="match status" value="1"/>
</dbReference>
<sequence>MQQVGHYKNPNVTAAMSGNFATAATISSSEFAFPVKSAPRRIKIALARAWVLHQRFIVRLVGALALALVLAAGFQARGGIMQAASGVGDLLAGRFAQSGFAINEIAISGQVMARESDIAAALAINQTSNIFNFNVAAARQRIIDLPAVADVQIRKIYPSQLVVQVKEVTPVARWRIDGVTFVIDGNGNQIANATSADDNLPLVIGDGAANNAKAMIETLKAYPDLSKGLAALSRIGDRRWDLIYNNGLRIRLPEKGLGEALVQLEDAQIKDQLLERDLVLIDMRVAGQMALRLAKRNDG</sequence>
<evidence type="ECO:0000256" key="9">
    <source>
        <dbReference type="SAM" id="Phobius"/>
    </source>
</evidence>
<dbReference type="PANTHER" id="PTHR35851:SF1">
    <property type="entry name" value="CELL DIVISION PROTEIN FTSQ"/>
    <property type="match status" value="1"/>
</dbReference>
<dbReference type="Pfam" id="PF08478">
    <property type="entry name" value="POTRA_1"/>
    <property type="match status" value="1"/>
</dbReference>
<evidence type="ECO:0000256" key="2">
    <source>
        <dbReference type="ARBA" id="ARBA00022475"/>
    </source>
</evidence>
<keyword evidence="5 9" id="KW-0812">Transmembrane</keyword>
<dbReference type="InterPro" id="IPR034746">
    <property type="entry name" value="POTRA"/>
</dbReference>
<keyword evidence="2" id="KW-1003">Cell membrane</keyword>
<evidence type="ECO:0000313" key="11">
    <source>
        <dbReference type="EMBL" id="VAW18865.1"/>
    </source>
</evidence>
<evidence type="ECO:0000256" key="6">
    <source>
        <dbReference type="ARBA" id="ARBA00022989"/>
    </source>
</evidence>
<dbReference type="InterPro" id="IPR005548">
    <property type="entry name" value="Cell_div_FtsQ/DivIB_C"/>
</dbReference>
<evidence type="ECO:0000256" key="8">
    <source>
        <dbReference type="ARBA" id="ARBA00023306"/>
    </source>
</evidence>
<accession>A0A3B0TJM1</accession>
<dbReference type="Gene3D" id="3.10.20.310">
    <property type="entry name" value="membrane protein fhac"/>
    <property type="match status" value="1"/>
</dbReference>
<evidence type="ECO:0000256" key="4">
    <source>
        <dbReference type="ARBA" id="ARBA00022618"/>
    </source>
</evidence>
<dbReference type="PROSITE" id="PS51779">
    <property type="entry name" value="POTRA"/>
    <property type="match status" value="1"/>
</dbReference>
<keyword evidence="6 9" id="KW-1133">Transmembrane helix</keyword>
<dbReference type="InterPro" id="IPR045335">
    <property type="entry name" value="FtsQ_C_sf"/>
</dbReference>
<feature type="transmembrane region" description="Helical" evidence="9">
    <location>
        <begin position="56"/>
        <end position="74"/>
    </location>
</feature>
<dbReference type="Pfam" id="PF03799">
    <property type="entry name" value="FtsQ_DivIB_C"/>
    <property type="match status" value="1"/>
</dbReference>
<keyword evidence="3" id="KW-0997">Cell inner membrane</keyword>
<dbReference type="InterPro" id="IPR013685">
    <property type="entry name" value="POTRA_FtsQ_type"/>
</dbReference>
<dbReference type="GO" id="GO:0016020">
    <property type="term" value="C:membrane"/>
    <property type="evidence" value="ECO:0007669"/>
    <property type="project" value="UniProtKB-SubCell"/>
</dbReference>